<keyword evidence="1" id="KW-1133">Transmembrane helix</keyword>
<dbReference type="RefSeq" id="WP_269426816.1">
    <property type="nucleotide sequence ID" value="NZ_JAPWGM010000002.1"/>
</dbReference>
<keyword evidence="1" id="KW-0472">Membrane</keyword>
<keyword evidence="1" id="KW-0812">Transmembrane</keyword>
<dbReference type="EMBL" id="JAPWGM010000002">
    <property type="protein sequence ID" value="MCZ4243741.1"/>
    <property type="molecule type" value="Genomic_DNA"/>
</dbReference>
<dbReference type="Proteomes" id="UP001144347">
    <property type="component" value="Unassembled WGS sequence"/>
</dbReference>
<keyword evidence="3" id="KW-1185">Reference proteome</keyword>
<gene>
    <name evidence="2" type="ORF">O0955_06960</name>
</gene>
<sequence>MISITLPFNKALFIKANKLRFRLENKNSFFWLFLYIIITVGLMILISFDKSPSSFYGIVGVILSVLTMNYIIRIINLRGVFLRKIELVGEKYENLNFTFTFEFNDEDFTYIDDEKKFQVKWKALSGYSIKKDYFILFIDKKIYSMLHRSEVSFEQFNEIIELSKSKLSYFNI</sequence>
<evidence type="ECO:0000313" key="2">
    <source>
        <dbReference type="EMBL" id="MCZ4243741.1"/>
    </source>
</evidence>
<feature type="transmembrane region" description="Helical" evidence="1">
    <location>
        <begin position="54"/>
        <end position="75"/>
    </location>
</feature>
<protein>
    <recommendedName>
        <fullName evidence="4">YcxB-like protein domain-containing protein</fullName>
    </recommendedName>
</protein>
<proteinExistence type="predicted"/>
<reference evidence="2" key="1">
    <citation type="submission" date="2022-12" db="EMBL/GenBank/DDBJ databases">
        <title>Genome sequence of HCMS5-2.</title>
        <authorList>
            <person name="Woo H."/>
        </authorList>
    </citation>
    <scope>NUCLEOTIDE SEQUENCE</scope>
    <source>
        <strain evidence="2">HCMS5-2</strain>
    </source>
</reference>
<name>A0ABT4L730_9SPHI</name>
<evidence type="ECO:0000256" key="1">
    <source>
        <dbReference type="SAM" id="Phobius"/>
    </source>
</evidence>
<organism evidence="2 3">
    <name type="scientific">Pedobacter punctiformis</name>
    <dbReference type="NCBI Taxonomy" id="3004097"/>
    <lineage>
        <taxon>Bacteria</taxon>
        <taxon>Pseudomonadati</taxon>
        <taxon>Bacteroidota</taxon>
        <taxon>Sphingobacteriia</taxon>
        <taxon>Sphingobacteriales</taxon>
        <taxon>Sphingobacteriaceae</taxon>
        <taxon>Pedobacter</taxon>
    </lineage>
</organism>
<feature type="transmembrane region" description="Helical" evidence="1">
    <location>
        <begin position="28"/>
        <end position="48"/>
    </location>
</feature>
<evidence type="ECO:0000313" key="3">
    <source>
        <dbReference type="Proteomes" id="UP001144347"/>
    </source>
</evidence>
<evidence type="ECO:0008006" key="4">
    <source>
        <dbReference type="Google" id="ProtNLM"/>
    </source>
</evidence>
<comment type="caution">
    <text evidence="2">The sequence shown here is derived from an EMBL/GenBank/DDBJ whole genome shotgun (WGS) entry which is preliminary data.</text>
</comment>
<accession>A0ABT4L730</accession>